<keyword evidence="1" id="KW-0804">Transcription</keyword>
<dbReference type="EMBL" id="QJKJ01007149">
    <property type="protein sequence ID" value="RDX84114.1"/>
    <property type="molecule type" value="Genomic_DNA"/>
</dbReference>
<dbReference type="GO" id="GO:0000428">
    <property type="term" value="C:DNA-directed RNA polymerase complex"/>
    <property type="evidence" value="ECO:0007669"/>
    <property type="project" value="UniProtKB-KW"/>
</dbReference>
<organism evidence="1 2">
    <name type="scientific">Mucuna pruriens</name>
    <name type="common">Velvet bean</name>
    <name type="synonym">Dolichos pruriens</name>
    <dbReference type="NCBI Taxonomy" id="157652"/>
    <lineage>
        <taxon>Eukaryota</taxon>
        <taxon>Viridiplantae</taxon>
        <taxon>Streptophyta</taxon>
        <taxon>Embryophyta</taxon>
        <taxon>Tracheophyta</taxon>
        <taxon>Spermatophyta</taxon>
        <taxon>Magnoliopsida</taxon>
        <taxon>eudicotyledons</taxon>
        <taxon>Gunneridae</taxon>
        <taxon>Pentapetalae</taxon>
        <taxon>rosids</taxon>
        <taxon>fabids</taxon>
        <taxon>Fabales</taxon>
        <taxon>Fabaceae</taxon>
        <taxon>Papilionoideae</taxon>
        <taxon>50 kb inversion clade</taxon>
        <taxon>NPAAA clade</taxon>
        <taxon>indigoferoid/millettioid clade</taxon>
        <taxon>Phaseoleae</taxon>
        <taxon>Mucuna</taxon>
    </lineage>
</organism>
<dbReference type="AlphaFoldDB" id="A0A371G0L3"/>
<reference evidence="1" key="1">
    <citation type="submission" date="2018-05" db="EMBL/GenBank/DDBJ databases">
        <title>Draft genome of Mucuna pruriens seed.</title>
        <authorList>
            <person name="Nnadi N.E."/>
            <person name="Vos R."/>
            <person name="Hasami M.H."/>
            <person name="Devisetty U.K."/>
            <person name="Aguiy J.C."/>
        </authorList>
    </citation>
    <scope>NUCLEOTIDE SEQUENCE [LARGE SCALE GENOMIC DNA]</scope>
    <source>
        <strain evidence="1">JCA_2017</strain>
    </source>
</reference>
<dbReference type="Proteomes" id="UP000257109">
    <property type="component" value="Unassembled WGS sequence"/>
</dbReference>
<comment type="caution">
    <text evidence="1">The sequence shown here is derived from an EMBL/GenBank/DDBJ whole genome shotgun (WGS) entry which is preliminary data.</text>
</comment>
<dbReference type="STRING" id="157652.A0A371G0L3"/>
<name>A0A371G0L3_MUCPR</name>
<keyword evidence="2" id="KW-1185">Reference proteome</keyword>
<keyword evidence="1" id="KW-0240">DNA-directed RNA polymerase</keyword>
<evidence type="ECO:0000313" key="1">
    <source>
        <dbReference type="EMBL" id="RDX84114.1"/>
    </source>
</evidence>
<feature type="non-terminal residue" evidence="1">
    <location>
        <position position="1"/>
    </location>
</feature>
<gene>
    <name evidence="1" type="primary">NRPD2</name>
    <name evidence="1" type="ORF">CR513_34889</name>
</gene>
<proteinExistence type="predicted"/>
<protein>
    <submittedName>
        <fullName evidence="1">DNA-directed RNA polymerases IV and V subunit 2</fullName>
    </submittedName>
</protein>
<evidence type="ECO:0000313" key="2">
    <source>
        <dbReference type="Proteomes" id="UP000257109"/>
    </source>
</evidence>
<sequence length="240" mass="27379">MFLESRSKLGFRSKESIDGEILKEADKNLSLGSGLSWSSLIRVRRKMSKRTIVNSTMEDGEKTFIAQEQPYLKRLWIINDPGWMISYKSQMKRNRMAIPGIFALGASSDEEAVDLIGCSNNEARIHNTLFASVHNADEECGAWWRNRNVGQYIEKVVKSIQFLPSESIMKCLEMYVFPGISGPKKARIDQRVSRYALHMLRGEGDIVERPYGDREARPIECYLDASITTNNLQKAFSTRT</sequence>
<dbReference type="OrthoDB" id="1728827at2759"/>
<accession>A0A371G0L3</accession>